<dbReference type="EMBL" id="NCXI01000634">
    <property type="protein sequence ID" value="PAK69206.1"/>
    <property type="molecule type" value="Genomic_DNA"/>
</dbReference>
<name>A0A269XDC1_9LACO</name>
<reference evidence="3 4" key="1">
    <citation type="submission" date="2017-04" db="EMBL/GenBank/DDBJ databases">
        <title>Kefir bacterial isolates.</title>
        <authorList>
            <person name="Kim Y."/>
            <person name="Blasche S."/>
            <person name="Patil K.R."/>
        </authorList>
    </citation>
    <scope>NUCLEOTIDE SEQUENCE [LARGE SCALE GENOMIC DNA]</scope>
    <source>
        <strain evidence="3 4">OG2</strain>
    </source>
</reference>
<dbReference type="Pfam" id="PF07564">
    <property type="entry name" value="DUF1542"/>
    <property type="match status" value="1"/>
</dbReference>
<feature type="region of interest" description="Disordered" evidence="1">
    <location>
        <begin position="1"/>
        <end position="35"/>
    </location>
</feature>
<evidence type="ECO:0000313" key="3">
    <source>
        <dbReference type="EMBL" id="PAK69206.1"/>
    </source>
</evidence>
<organism evidence="3 4">
    <name type="scientific">Lentilactobacillus parakefiri</name>
    <dbReference type="NCBI Taxonomy" id="152332"/>
    <lineage>
        <taxon>Bacteria</taxon>
        <taxon>Bacillati</taxon>
        <taxon>Bacillota</taxon>
        <taxon>Bacilli</taxon>
        <taxon>Lactobacillales</taxon>
        <taxon>Lactobacillaceae</taxon>
        <taxon>Lentilactobacillus</taxon>
    </lineage>
</organism>
<dbReference type="AlphaFoldDB" id="A0A269XDC1"/>
<feature type="non-terminal residue" evidence="3">
    <location>
        <position position="70"/>
    </location>
</feature>
<dbReference type="Proteomes" id="UP000216802">
    <property type="component" value="Unassembled WGS sequence"/>
</dbReference>
<accession>A0A269XDC1</accession>
<sequence length="70" mass="7371">MDNATTSHDVSTAKSNGTTSIGNVVPSTNTKTNAKNDIDTALNKQIETINAHNTATTEEKEAAVQIANQK</sequence>
<evidence type="ECO:0000259" key="2">
    <source>
        <dbReference type="Pfam" id="PF07564"/>
    </source>
</evidence>
<evidence type="ECO:0000256" key="1">
    <source>
        <dbReference type="SAM" id="MobiDB-lite"/>
    </source>
</evidence>
<protein>
    <recommendedName>
        <fullName evidence="2">DUF1542 domain-containing protein</fullName>
    </recommendedName>
</protein>
<proteinExistence type="predicted"/>
<evidence type="ECO:0000313" key="4">
    <source>
        <dbReference type="Proteomes" id="UP000216802"/>
    </source>
</evidence>
<feature type="domain" description="DUF1542" evidence="2">
    <location>
        <begin position="30"/>
        <end position="69"/>
    </location>
</feature>
<dbReference type="InterPro" id="IPR011439">
    <property type="entry name" value="DUF1542"/>
</dbReference>
<comment type="caution">
    <text evidence="3">The sequence shown here is derived from an EMBL/GenBank/DDBJ whole genome shotgun (WGS) entry which is preliminary data.</text>
</comment>
<gene>
    <name evidence="3" type="ORF">B8W98_13950</name>
</gene>